<dbReference type="VEuPathDB" id="VectorBase:GPAI013357"/>
<organism evidence="1 2">
    <name type="scientific">Glossina pallidipes</name>
    <name type="common">Tsetse fly</name>
    <dbReference type="NCBI Taxonomy" id="7398"/>
    <lineage>
        <taxon>Eukaryota</taxon>
        <taxon>Metazoa</taxon>
        <taxon>Ecdysozoa</taxon>
        <taxon>Arthropoda</taxon>
        <taxon>Hexapoda</taxon>
        <taxon>Insecta</taxon>
        <taxon>Pterygota</taxon>
        <taxon>Neoptera</taxon>
        <taxon>Endopterygota</taxon>
        <taxon>Diptera</taxon>
        <taxon>Brachycera</taxon>
        <taxon>Muscomorpha</taxon>
        <taxon>Hippoboscoidea</taxon>
        <taxon>Glossinidae</taxon>
        <taxon>Glossina</taxon>
    </lineage>
</organism>
<reference evidence="1" key="2">
    <citation type="submission" date="2020-05" db="UniProtKB">
        <authorList>
            <consortium name="EnsemblMetazoa"/>
        </authorList>
    </citation>
    <scope>IDENTIFICATION</scope>
    <source>
        <strain evidence="1">IAEA</strain>
    </source>
</reference>
<protein>
    <submittedName>
        <fullName evidence="1">Uncharacterized protein</fullName>
    </submittedName>
</protein>
<dbReference type="Proteomes" id="UP000092445">
    <property type="component" value="Unassembled WGS sequence"/>
</dbReference>
<accession>A0A1A9ZFX4</accession>
<proteinExistence type="predicted"/>
<dbReference type="AlphaFoldDB" id="A0A1A9ZFX4"/>
<evidence type="ECO:0000313" key="2">
    <source>
        <dbReference type="Proteomes" id="UP000092445"/>
    </source>
</evidence>
<dbReference type="EnsemblMetazoa" id="GPAI013357-RA">
    <property type="protein sequence ID" value="GPAI013357-PA"/>
    <property type="gene ID" value="GPAI013357"/>
</dbReference>
<reference evidence="2" key="1">
    <citation type="submission" date="2014-03" db="EMBL/GenBank/DDBJ databases">
        <authorList>
            <person name="Aksoy S."/>
            <person name="Warren W."/>
            <person name="Wilson R.K."/>
        </authorList>
    </citation>
    <scope>NUCLEOTIDE SEQUENCE [LARGE SCALE GENOMIC DNA]</scope>
    <source>
        <strain evidence="2">IAEA</strain>
    </source>
</reference>
<keyword evidence="2" id="KW-1185">Reference proteome</keyword>
<name>A0A1A9ZFX4_GLOPL</name>
<sequence>MDINLSRVPDSTVHEENLAEPIFLFIELFLIVCCKENYFLQICPLFPPNSFSPATPHSITVPVGIKFTCKATSGLEMADCVQRRVQIPINDDSASSSFDLCCNNGLAIKSQSP</sequence>
<evidence type="ECO:0000313" key="1">
    <source>
        <dbReference type="EnsemblMetazoa" id="GPAI013357-PA"/>
    </source>
</evidence>